<evidence type="ECO:0000313" key="3">
    <source>
        <dbReference type="EMBL" id="QPB73968.1"/>
    </source>
</evidence>
<feature type="coiled-coil region" evidence="1">
    <location>
        <begin position="351"/>
        <end position="378"/>
    </location>
</feature>
<protein>
    <submittedName>
        <fullName evidence="3">Glycoprotein</fullName>
    </submittedName>
</protein>
<dbReference type="GeneID" id="80536835"/>
<dbReference type="Proteomes" id="UP000681695">
    <property type="component" value="Segment"/>
</dbReference>
<dbReference type="EMBL" id="MW039256">
    <property type="protein sequence ID" value="QPB73968.1"/>
    <property type="molecule type" value="Viral_cRNA"/>
</dbReference>
<feature type="region of interest" description="Disordered" evidence="2">
    <location>
        <begin position="195"/>
        <end position="215"/>
    </location>
</feature>
<reference evidence="3" key="1">
    <citation type="journal article" date="2019" name="PLoS Pathog.">
        <title>Re-assessing the diversity of negative strand RNA viruses in insects.</title>
        <authorList>
            <person name="Kafer S."/>
            <person name="Paraskevopoulou S."/>
            <person name="Zirkel F."/>
            <person name="Wieseke N."/>
            <person name="Donath A."/>
            <person name="Petersen M."/>
            <person name="Jones T.C."/>
            <person name="Liu S."/>
            <person name="Zhou X."/>
            <person name="Middendorf M."/>
            <person name="Junglen S."/>
            <person name="Misof B."/>
            <person name="Drosten C."/>
        </authorList>
    </citation>
    <scope>NUCLEOTIDE SEQUENCE</scope>
    <source>
        <strain evidence="3">OKIAV126</strain>
    </source>
</reference>
<proteinExistence type="predicted"/>
<evidence type="ECO:0000256" key="2">
    <source>
        <dbReference type="SAM" id="MobiDB-lite"/>
    </source>
</evidence>
<keyword evidence="4" id="KW-1185">Reference proteome</keyword>
<evidence type="ECO:0000256" key="1">
    <source>
        <dbReference type="SAM" id="Coils"/>
    </source>
</evidence>
<reference evidence="3" key="2">
    <citation type="submission" date="2020-09" db="EMBL/GenBank/DDBJ databases">
        <authorList>
            <person name="Kaefer S."/>
            <person name="Paraskevopoulou S."/>
            <person name="Zirkel F."/>
            <person name="Wieseke N."/>
            <person name="Donath A."/>
            <person name="Petersen M."/>
            <person name="Jones T.C."/>
            <person name="Liu S."/>
            <person name="Zhou X."/>
            <person name="Middendorf M."/>
            <person name="Junglen S."/>
            <person name="Misof B."/>
            <person name="Drosten C."/>
        </authorList>
    </citation>
    <scope>NUCLEOTIDE SEQUENCE</scope>
    <source>
        <strain evidence="3">OKIAV126</strain>
    </source>
</reference>
<dbReference type="RefSeq" id="YP_010798594.1">
    <property type="nucleotide sequence ID" value="NC_076498.1"/>
</dbReference>
<feature type="compositionally biased region" description="Polar residues" evidence="2">
    <location>
        <begin position="205"/>
        <end position="215"/>
    </location>
</feature>
<keyword evidence="1" id="KW-0175">Coiled coil</keyword>
<dbReference type="KEGG" id="vg:80536835"/>
<sequence>MVWQILILVYLSVGECTYIEPVIQSDAGAVSVSKPAVLLKAKSWLHGFVFDIECPHTISQPNLPVLIKYMHQSSNQLDQILASINMSQLDSETQKHFEGPSKIYLETKRIIETKMDRVKSKYTLLISAVEELTTITGVVVCPKYSGDDIGTDINSLNSGKRRKRDSHQGQGSERYGTYNNFNINERDTHISIYQSPHDRDAPTQAPGSSVSSDAQWVNNDASDKNVQSRGKFQPGQVLSQSIEDLGEQHPGSCHIAVENRLRYVQCVVVQMYPEQRCANKYIRCLNDSPRVKRGLFDFLGDVQNKLFGTATEAQLSDLHDIMTSLDAKVNLTSDTLIGLQNQTATLSKITMQAFKDMKQEIDNQLENLTQQIHNWAVSIEDKIRHTDARLQDLLLTQHVHMGVITMHTYYEILDTIDRTMGEYSNYISGIHEIIQSRKIPESLVNHTSLVLLWKTINDKTPDGYQLPNITRARRLVSTHIISAYAYRNQIRVVCDLPIVIRQDHLSFWEMRSAPIVRKEVAYSIYTNLNILVINKVAKEWTEMPTSEYLECAMTPDRICVFPYVWSTFAQASCHMSMHLENVSSSKLCKIHQNLVTEDEFPIFVPTGDRAWLVSTLPSRRKGLLVCVATRDIPARQSAINLPLLGIFKLPVECELRTYNSHIHSPCSVYGGSTLKMNLLLDQFSTNIQEVSIQDFYFEVPLLAASTDVNISVAHKKSDTLFEQSMMYLSDIGDKIASGKQLYMSTFDRISAEIANRTTIFNQSLSSSTSWIPSFSWPSFAVPIPRLLDILFILWLIYLSLRIRVGNPIMATAGVALNTLGDKLLPNKTFALPLPINSSITVNVTQTEEPQCAKHHTPWLIWVPPICVILMVIFHYHQTKLIGWSTRKIMKRMSWTPANKAVLIHPGESKVNIGILLQVWNAWRSPMRKVELVCCAVSVPGVPSSWYSATVDKITSSTVSGWFNRSSRMMKIRVNWNHVCMKSRDYVQVDTCEELPKDLSLAKADVVLALGSALPSFWWSLEPLAITHITLSYNGHTHQVYDYSWKRG</sequence>
<feature type="region of interest" description="Disordered" evidence="2">
    <location>
        <begin position="151"/>
        <end position="180"/>
    </location>
</feature>
<evidence type="ECO:0000313" key="4">
    <source>
        <dbReference type="Proteomes" id="UP000681695"/>
    </source>
</evidence>
<organism evidence="3">
    <name type="scientific">hymenopteran chu-related virus 126</name>
    <dbReference type="NCBI Taxonomy" id="2847798"/>
    <lineage>
        <taxon>Viruses</taxon>
        <taxon>Riboviria</taxon>
        <taxon>Orthornavirae</taxon>
        <taxon>Negarnaviricota</taxon>
        <taxon>Haploviricotina</taxon>
        <taxon>Monjiviricetes</taxon>
        <taxon>Jingchuvirales</taxon>
        <taxon>Aliusviridae</taxon>
        <taxon>Ollusvirus</taxon>
        <taxon>Ollusvirus insectii</taxon>
    </lineage>
</organism>
<accession>A0A7U3NVC9</accession>
<name>A0A7U3NVC9_9VIRU</name>